<dbReference type="SUPFAM" id="SSF53474">
    <property type="entry name" value="alpha/beta-Hydrolases"/>
    <property type="match status" value="1"/>
</dbReference>
<reference evidence="5 6" key="1">
    <citation type="journal article" date="2015" name="Sci. Rep.">
        <title>Genome of the facultative scuticociliatosis pathogen Pseudocohnilembus persalinus provides insight into its virulence through horizontal gene transfer.</title>
        <authorList>
            <person name="Xiong J."/>
            <person name="Wang G."/>
            <person name="Cheng J."/>
            <person name="Tian M."/>
            <person name="Pan X."/>
            <person name="Warren A."/>
            <person name="Jiang C."/>
            <person name="Yuan D."/>
            <person name="Miao W."/>
        </authorList>
    </citation>
    <scope>NUCLEOTIDE SEQUENCE [LARGE SCALE GENOMIC DNA]</scope>
    <source>
        <strain evidence="5">36N120E</strain>
    </source>
</reference>
<evidence type="ECO:0000313" key="6">
    <source>
        <dbReference type="Proteomes" id="UP000054937"/>
    </source>
</evidence>
<keyword evidence="3" id="KW-0732">Signal</keyword>
<dbReference type="AlphaFoldDB" id="A0A0V0QTQ1"/>
<feature type="active site" description="Charge relay system" evidence="2">
    <location>
        <position position="305"/>
    </location>
</feature>
<gene>
    <name evidence="5" type="ORF">PPERSA_09774</name>
</gene>
<evidence type="ECO:0000256" key="1">
    <source>
        <dbReference type="ARBA" id="ARBA00010884"/>
    </source>
</evidence>
<dbReference type="InParanoid" id="A0A0V0QTQ1"/>
<evidence type="ECO:0000313" key="5">
    <source>
        <dbReference type="EMBL" id="KRX05634.1"/>
    </source>
</evidence>
<sequence>MCPSIKRKKFFPTFLFTSSLMQTLVSTFLPIDKNFIFKHENIVDPNKRKVGIFITWVSHQKIKIDNKNKIIVFILPGLTGKSDDSYIQNLCKQVLQFDFQPVIYNYRLFSPKLELHQDEFINLTDDLKFTLEILQKQNPEHKIYAVGHSYGANQLVNYLGEVGNSSIVKGGVSVSNPYSMIACKSSIKPTFYDFALAKILAKALHPIRDVFDKIAHYRNFQVDQALSAKRVKEFDQNLIIHLFGYETTNQYYLNFGSAKNIKNVKIPLLGLSSRDDAITSVSAIPIDDYILNKNTILMLTNCGGHVGWVEGPFWNMQQWFVKPVMEYIKALVEIQKNQN</sequence>
<dbReference type="PANTHER" id="PTHR10794:SF63">
    <property type="entry name" value="ALPHA_BETA HYDROLASE 1, ISOFORM A"/>
    <property type="match status" value="1"/>
</dbReference>
<feature type="domain" description="Serine aminopeptidase S33" evidence="4">
    <location>
        <begin position="68"/>
        <end position="280"/>
    </location>
</feature>
<dbReference type="EMBL" id="LDAU01000105">
    <property type="protein sequence ID" value="KRX05634.1"/>
    <property type="molecule type" value="Genomic_DNA"/>
</dbReference>
<organism evidence="5 6">
    <name type="scientific">Pseudocohnilembus persalinus</name>
    <name type="common">Ciliate</name>
    <dbReference type="NCBI Taxonomy" id="266149"/>
    <lineage>
        <taxon>Eukaryota</taxon>
        <taxon>Sar</taxon>
        <taxon>Alveolata</taxon>
        <taxon>Ciliophora</taxon>
        <taxon>Intramacronucleata</taxon>
        <taxon>Oligohymenophorea</taxon>
        <taxon>Scuticociliatia</taxon>
        <taxon>Philasterida</taxon>
        <taxon>Pseudocohnilembidae</taxon>
        <taxon>Pseudocohnilembus</taxon>
    </lineage>
</organism>
<feature type="chain" id="PRO_5006867587" description="Serine aminopeptidase S33 domain-containing protein" evidence="3">
    <location>
        <begin position="28"/>
        <end position="339"/>
    </location>
</feature>
<dbReference type="InterPro" id="IPR022742">
    <property type="entry name" value="Hydrolase_4"/>
</dbReference>
<dbReference type="GO" id="GO:0047372">
    <property type="term" value="F:monoacylglycerol lipase activity"/>
    <property type="evidence" value="ECO:0007669"/>
    <property type="project" value="TreeGrafter"/>
</dbReference>
<feature type="signal peptide" evidence="3">
    <location>
        <begin position="1"/>
        <end position="27"/>
    </location>
</feature>
<dbReference type="InterPro" id="IPR029058">
    <property type="entry name" value="AB_hydrolase_fold"/>
</dbReference>
<evidence type="ECO:0000256" key="2">
    <source>
        <dbReference type="PIRSR" id="PIRSR005211-1"/>
    </source>
</evidence>
<protein>
    <recommendedName>
        <fullName evidence="4">Serine aminopeptidase S33 domain-containing protein</fullName>
    </recommendedName>
</protein>
<dbReference type="Proteomes" id="UP000054937">
    <property type="component" value="Unassembled WGS sequence"/>
</dbReference>
<dbReference type="PIRSF" id="PIRSF005211">
    <property type="entry name" value="Ab_hydro_YheT"/>
    <property type="match status" value="1"/>
</dbReference>
<keyword evidence="6" id="KW-1185">Reference proteome</keyword>
<dbReference type="GO" id="GO:0034338">
    <property type="term" value="F:short-chain carboxylesterase activity"/>
    <property type="evidence" value="ECO:0007669"/>
    <property type="project" value="TreeGrafter"/>
</dbReference>
<dbReference type="InterPro" id="IPR012020">
    <property type="entry name" value="ABHD4"/>
</dbReference>
<dbReference type="InterPro" id="IPR050960">
    <property type="entry name" value="AB_hydrolase_4_sf"/>
</dbReference>
<dbReference type="PANTHER" id="PTHR10794">
    <property type="entry name" value="ABHYDROLASE DOMAIN-CONTAINING PROTEIN"/>
    <property type="match status" value="1"/>
</dbReference>
<comment type="similarity">
    <text evidence="1">Belongs to the AB hydrolase superfamily. AB hydrolase 4 family.</text>
</comment>
<evidence type="ECO:0000259" key="4">
    <source>
        <dbReference type="Pfam" id="PF12146"/>
    </source>
</evidence>
<comment type="caution">
    <text evidence="5">The sequence shown here is derived from an EMBL/GenBank/DDBJ whole genome shotgun (WGS) entry which is preliminary data.</text>
</comment>
<evidence type="ECO:0000256" key="3">
    <source>
        <dbReference type="SAM" id="SignalP"/>
    </source>
</evidence>
<dbReference type="Gene3D" id="3.40.50.1820">
    <property type="entry name" value="alpha/beta hydrolase"/>
    <property type="match status" value="1"/>
</dbReference>
<dbReference type="OrthoDB" id="247542at2759"/>
<feature type="active site" description="Charge relay system" evidence="2">
    <location>
        <position position="276"/>
    </location>
</feature>
<feature type="active site" description="Charge relay system" evidence="2">
    <location>
        <position position="149"/>
    </location>
</feature>
<dbReference type="OMA" id="HIMNITQ"/>
<accession>A0A0V0QTQ1</accession>
<dbReference type="Pfam" id="PF12146">
    <property type="entry name" value="Hydrolase_4"/>
    <property type="match status" value="1"/>
</dbReference>
<name>A0A0V0QTQ1_PSEPJ</name>
<proteinExistence type="inferred from homology"/>